<dbReference type="EMBL" id="QTSX02000129">
    <property type="protein sequence ID" value="KAJ9088333.1"/>
    <property type="molecule type" value="Genomic_DNA"/>
</dbReference>
<sequence length="128" mass="13797">MPPKPTTNATPKAPKSKAAPAQARKTKDTLSKQHPKEKTPSKTPTPSPKPEADSPTPPHSPFVYSPSDPQEKHIHFNDKDENKRVSKNNSGDHGSSASEEEPVGFLSTIPQSVSCIVARDRLEGVAIL</sequence>
<protein>
    <submittedName>
        <fullName evidence="1">Uncharacterized protein</fullName>
    </submittedName>
</protein>
<organism evidence="1 2">
    <name type="scientific">Entomophthora muscae</name>
    <dbReference type="NCBI Taxonomy" id="34485"/>
    <lineage>
        <taxon>Eukaryota</taxon>
        <taxon>Fungi</taxon>
        <taxon>Fungi incertae sedis</taxon>
        <taxon>Zoopagomycota</taxon>
        <taxon>Entomophthoromycotina</taxon>
        <taxon>Entomophthoromycetes</taxon>
        <taxon>Entomophthorales</taxon>
        <taxon>Entomophthoraceae</taxon>
        <taxon>Entomophthora</taxon>
    </lineage>
</organism>
<comment type="caution">
    <text evidence="1">The sequence shown here is derived from an EMBL/GenBank/DDBJ whole genome shotgun (WGS) entry which is preliminary data.</text>
</comment>
<reference evidence="1" key="1">
    <citation type="submission" date="2022-04" db="EMBL/GenBank/DDBJ databases">
        <title>Genome of the entomopathogenic fungus Entomophthora muscae.</title>
        <authorList>
            <person name="Elya C."/>
            <person name="Lovett B.R."/>
            <person name="Lee E."/>
            <person name="Macias A.M."/>
            <person name="Hajek A.E."/>
            <person name="De Bivort B.L."/>
            <person name="Kasson M.T."/>
            <person name="De Fine Licht H.H."/>
            <person name="Stajich J.E."/>
        </authorList>
    </citation>
    <scope>NUCLEOTIDE SEQUENCE</scope>
    <source>
        <strain evidence="1">Berkeley</strain>
    </source>
</reference>
<evidence type="ECO:0000313" key="1">
    <source>
        <dbReference type="EMBL" id="KAJ9088333.1"/>
    </source>
</evidence>
<name>A0ACC2UNF9_9FUNG</name>
<accession>A0ACC2UNF9</accession>
<proteinExistence type="predicted"/>
<dbReference type="Proteomes" id="UP001165960">
    <property type="component" value="Unassembled WGS sequence"/>
</dbReference>
<keyword evidence="2" id="KW-1185">Reference proteome</keyword>
<evidence type="ECO:0000313" key="2">
    <source>
        <dbReference type="Proteomes" id="UP001165960"/>
    </source>
</evidence>
<gene>
    <name evidence="1" type="ORF">DSO57_1024155</name>
</gene>